<dbReference type="InterPro" id="IPR050566">
    <property type="entry name" value="Deoxyribonucleoside_kinase"/>
</dbReference>
<evidence type="ECO:0000259" key="1">
    <source>
        <dbReference type="Pfam" id="PF01712"/>
    </source>
</evidence>
<evidence type="ECO:0000313" key="3">
    <source>
        <dbReference type="Proteomes" id="UP001497497"/>
    </source>
</evidence>
<dbReference type="InterPro" id="IPR027417">
    <property type="entry name" value="P-loop_NTPase"/>
</dbReference>
<sequence>MFLLSRHLMSHMIKDKYSGLHRSVKLSKFNTTFKPVKEQKLNISNRSKFVVCVEGNIGCGKTTLLNYFKTHYNFEVLAEPVEKWRDVQGLNALDLMYKDPQRWGMTLQTYIQLTMLQAHIKAQTNVENSSSQFPITLMERSIYSANHCFVDNLYQRGIMPEFEHIILSEWFDWIVSTQGIQVPLFVYIRTDPEVVYERIKERCRSEEQSIELDYLRTIHQLHEDWLIKNKKYSSQDVLVVDGNRSLEEMPVIMDQLKDRIFCHPKFMSFFLE</sequence>
<dbReference type="InterPro" id="IPR031314">
    <property type="entry name" value="DNK_dom"/>
</dbReference>
<dbReference type="AlphaFoldDB" id="A0AAV2IB64"/>
<protein>
    <recommendedName>
        <fullName evidence="1">Deoxynucleoside kinase domain-containing protein</fullName>
    </recommendedName>
</protein>
<dbReference type="Proteomes" id="UP001497497">
    <property type="component" value="Unassembled WGS sequence"/>
</dbReference>
<proteinExistence type="predicted"/>
<organism evidence="2 3">
    <name type="scientific">Lymnaea stagnalis</name>
    <name type="common">Great pond snail</name>
    <name type="synonym">Helix stagnalis</name>
    <dbReference type="NCBI Taxonomy" id="6523"/>
    <lineage>
        <taxon>Eukaryota</taxon>
        <taxon>Metazoa</taxon>
        <taxon>Spiralia</taxon>
        <taxon>Lophotrochozoa</taxon>
        <taxon>Mollusca</taxon>
        <taxon>Gastropoda</taxon>
        <taxon>Heterobranchia</taxon>
        <taxon>Euthyneura</taxon>
        <taxon>Panpulmonata</taxon>
        <taxon>Hygrophila</taxon>
        <taxon>Lymnaeoidea</taxon>
        <taxon>Lymnaeidae</taxon>
        <taxon>Lymnaea</taxon>
    </lineage>
</organism>
<reference evidence="2 3" key="1">
    <citation type="submission" date="2024-04" db="EMBL/GenBank/DDBJ databases">
        <authorList>
            <consortium name="Genoscope - CEA"/>
            <person name="William W."/>
        </authorList>
    </citation>
    <scope>NUCLEOTIDE SEQUENCE [LARGE SCALE GENOMIC DNA]</scope>
</reference>
<dbReference type="SUPFAM" id="SSF52540">
    <property type="entry name" value="P-loop containing nucleoside triphosphate hydrolases"/>
    <property type="match status" value="1"/>
</dbReference>
<dbReference type="PANTHER" id="PTHR10513:SF24">
    <property type="entry name" value="THYMIDINE KINASE 2, MITOCHONDRIAL"/>
    <property type="match status" value="1"/>
</dbReference>
<name>A0AAV2IB64_LYMST</name>
<accession>A0AAV2IB64</accession>
<dbReference type="Gene3D" id="3.40.50.300">
    <property type="entry name" value="P-loop containing nucleotide triphosphate hydrolases"/>
    <property type="match status" value="1"/>
</dbReference>
<keyword evidence="3" id="KW-1185">Reference proteome</keyword>
<dbReference type="GO" id="GO:0005739">
    <property type="term" value="C:mitochondrion"/>
    <property type="evidence" value="ECO:0007669"/>
    <property type="project" value="TreeGrafter"/>
</dbReference>
<evidence type="ECO:0000313" key="2">
    <source>
        <dbReference type="EMBL" id="CAL1544077.1"/>
    </source>
</evidence>
<dbReference type="Pfam" id="PF01712">
    <property type="entry name" value="dNK"/>
    <property type="match status" value="1"/>
</dbReference>
<comment type="caution">
    <text evidence="2">The sequence shown here is derived from an EMBL/GenBank/DDBJ whole genome shotgun (WGS) entry which is preliminary data.</text>
</comment>
<dbReference type="CDD" id="cd01673">
    <property type="entry name" value="dNK"/>
    <property type="match status" value="1"/>
</dbReference>
<feature type="domain" description="Deoxynucleoside kinase" evidence="1">
    <location>
        <begin position="51"/>
        <end position="250"/>
    </location>
</feature>
<dbReference type="EMBL" id="CAXITT010000596">
    <property type="protein sequence ID" value="CAL1544077.1"/>
    <property type="molecule type" value="Genomic_DNA"/>
</dbReference>
<dbReference type="GO" id="GO:0019136">
    <property type="term" value="F:deoxynucleoside kinase activity"/>
    <property type="evidence" value="ECO:0007669"/>
    <property type="project" value="TreeGrafter"/>
</dbReference>
<dbReference type="FunFam" id="3.40.50.300:FF:001571">
    <property type="entry name" value="Deoxynucleoside kinase"/>
    <property type="match status" value="1"/>
</dbReference>
<dbReference type="PANTHER" id="PTHR10513">
    <property type="entry name" value="DEOXYNUCLEOSIDE KINASE"/>
    <property type="match status" value="1"/>
</dbReference>
<gene>
    <name evidence="2" type="ORF">GSLYS_00017590001</name>
</gene>